<organism evidence="3 4">
    <name type="scientific">Staphylococcus lugdunensis</name>
    <dbReference type="NCBI Taxonomy" id="28035"/>
    <lineage>
        <taxon>Bacteria</taxon>
        <taxon>Bacillati</taxon>
        <taxon>Bacillota</taxon>
        <taxon>Bacilli</taxon>
        <taxon>Bacillales</taxon>
        <taxon>Staphylococcaceae</taxon>
        <taxon>Staphylococcus</taxon>
    </lineage>
</organism>
<gene>
    <name evidence="3" type="ORF">EQ812_02135</name>
    <name evidence="2" type="ORF">FO454_01620</name>
</gene>
<dbReference type="Gene3D" id="3.10.180.10">
    <property type="entry name" value="2,3-Dihydroxybiphenyl 1,2-Dioxygenase, domain 1"/>
    <property type="match status" value="1"/>
</dbReference>
<dbReference type="InterPro" id="IPR029068">
    <property type="entry name" value="Glyas_Bleomycin-R_OHBP_Dase"/>
</dbReference>
<dbReference type="PANTHER" id="PTHR36503:SF2">
    <property type="entry name" value="BLR2408 PROTEIN"/>
    <property type="match status" value="1"/>
</dbReference>
<protein>
    <submittedName>
        <fullName evidence="3">Glyoxalase</fullName>
    </submittedName>
</protein>
<evidence type="ECO:0000313" key="3">
    <source>
        <dbReference type="EMBL" id="TBW73626.1"/>
    </source>
</evidence>
<reference evidence="3 4" key="1">
    <citation type="journal article" date="2019" name="Sci. Transl. Med.">
        <title>Quorum sensing between bacterial species on the skin protects against epidermal injury in atopic dermatitis.</title>
        <authorList>
            <person name="Williams M.R."/>
        </authorList>
    </citation>
    <scope>NUCLEOTIDE SEQUENCE [LARGE SCALE GENOMIC DNA]</scope>
    <source>
        <strain evidence="3 4">E7</strain>
    </source>
</reference>
<keyword evidence="5" id="KW-1185">Reference proteome</keyword>
<proteinExistence type="predicted"/>
<evidence type="ECO:0000259" key="1">
    <source>
        <dbReference type="PROSITE" id="PS51819"/>
    </source>
</evidence>
<dbReference type="PROSITE" id="PS51819">
    <property type="entry name" value="VOC"/>
    <property type="match status" value="1"/>
</dbReference>
<feature type="domain" description="VOC" evidence="1">
    <location>
        <begin position="3"/>
        <end position="125"/>
    </location>
</feature>
<dbReference type="PANTHER" id="PTHR36503">
    <property type="entry name" value="BLR2520 PROTEIN"/>
    <property type="match status" value="1"/>
</dbReference>
<dbReference type="InterPro" id="IPR053863">
    <property type="entry name" value="Glyoxy/Ble-like_N"/>
</dbReference>
<reference evidence="2 5" key="2">
    <citation type="submission" date="2019-07" db="EMBL/GenBank/DDBJ databases">
        <title>Comparative genome analysis of staphylococcus lugdunensis shows clonal complex-dependent diversity of the putative virulence factor, ess/type vii locus.</title>
        <authorList>
            <person name="Lebeurre J."/>
            <person name="Dahyot S."/>
            <person name="Diene S."/>
            <person name="Paulay A."/>
            <person name="Aubourg M."/>
            <person name="Argemi X."/>
            <person name="Giard J.-C."/>
            <person name="Tournier I."/>
            <person name="Francois P."/>
            <person name="Pestel-Caron M."/>
        </authorList>
    </citation>
    <scope>NUCLEOTIDE SEQUENCE [LARGE SCALE GENOMIC DNA]</scope>
    <source>
        <strain evidence="2 5">SL13</strain>
    </source>
</reference>
<dbReference type="RefSeq" id="WP_002478576.1">
    <property type="nucleotide sequence ID" value="NZ_AP021848.1"/>
</dbReference>
<dbReference type="AlphaFoldDB" id="A0A292DHB0"/>
<dbReference type="Pfam" id="PF22677">
    <property type="entry name" value="Ble-like_N"/>
    <property type="match status" value="1"/>
</dbReference>
<evidence type="ECO:0000313" key="4">
    <source>
        <dbReference type="Proteomes" id="UP000293637"/>
    </source>
</evidence>
<accession>A0A292DHB0</accession>
<evidence type="ECO:0000313" key="2">
    <source>
        <dbReference type="EMBL" id="QEX37680.1"/>
    </source>
</evidence>
<dbReference type="SUPFAM" id="SSF54593">
    <property type="entry name" value="Glyoxalase/Bleomycin resistance protein/Dihydroxybiphenyl dioxygenase"/>
    <property type="match status" value="1"/>
</dbReference>
<dbReference type="InterPro" id="IPR037523">
    <property type="entry name" value="VOC_core"/>
</dbReference>
<dbReference type="Proteomes" id="UP000325462">
    <property type="component" value="Chromosome"/>
</dbReference>
<sequence>MMQSMWFNLHVKDLKRSEQFYENLGFKINKNPDMLDKMVGISIGETIVILIENNHFENITHDKTLAQPNEVIISLGVKTNSEVDVLVQKVEQAGGTIIDKPGFYQGYYGAMFADPDGHKYNFLVC</sequence>
<dbReference type="GeneID" id="58091129"/>
<dbReference type="EMBL" id="SCHB01000001">
    <property type="protein sequence ID" value="TBW73626.1"/>
    <property type="molecule type" value="Genomic_DNA"/>
</dbReference>
<evidence type="ECO:0000313" key="5">
    <source>
        <dbReference type="Proteomes" id="UP000325462"/>
    </source>
</evidence>
<name>A0A292DHB0_STALU</name>
<dbReference type="EMBL" id="CP041722">
    <property type="protein sequence ID" value="QEX37680.1"/>
    <property type="molecule type" value="Genomic_DNA"/>
</dbReference>
<dbReference type="Proteomes" id="UP000293637">
    <property type="component" value="Unassembled WGS sequence"/>
</dbReference>